<organism evidence="1 2">
    <name type="scientific">Papaver atlanticum</name>
    <dbReference type="NCBI Taxonomy" id="357466"/>
    <lineage>
        <taxon>Eukaryota</taxon>
        <taxon>Viridiplantae</taxon>
        <taxon>Streptophyta</taxon>
        <taxon>Embryophyta</taxon>
        <taxon>Tracheophyta</taxon>
        <taxon>Spermatophyta</taxon>
        <taxon>Magnoliopsida</taxon>
        <taxon>Ranunculales</taxon>
        <taxon>Papaveraceae</taxon>
        <taxon>Papaveroideae</taxon>
        <taxon>Papaver</taxon>
    </lineage>
</organism>
<dbReference type="Proteomes" id="UP001202328">
    <property type="component" value="Unassembled WGS sequence"/>
</dbReference>
<keyword evidence="2" id="KW-1185">Reference proteome</keyword>
<dbReference type="AlphaFoldDB" id="A0AAD4X7G6"/>
<name>A0AAD4X7G6_9MAGN</name>
<comment type="caution">
    <text evidence="1">The sequence shown here is derived from an EMBL/GenBank/DDBJ whole genome shotgun (WGS) entry which is preliminary data.</text>
</comment>
<sequence>MVLATKEVFNYEINWAVVDKQKFLNPSYPVQIHTLSCRTRKGRIICPLTITCVSKIQSRTVRRVAIMLKV</sequence>
<evidence type="ECO:0000313" key="1">
    <source>
        <dbReference type="EMBL" id="KAI3852077.1"/>
    </source>
</evidence>
<reference evidence="1" key="1">
    <citation type="submission" date="2022-04" db="EMBL/GenBank/DDBJ databases">
        <title>A functionally conserved STORR gene fusion in Papaver species that diverged 16.8 million years ago.</title>
        <authorList>
            <person name="Catania T."/>
        </authorList>
    </citation>
    <scope>NUCLEOTIDE SEQUENCE</scope>
    <source>
        <strain evidence="1">S-188037</strain>
    </source>
</reference>
<dbReference type="EMBL" id="JAJJMB010015809">
    <property type="protein sequence ID" value="KAI3852077.1"/>
    <property type="molecule type" value="Genomic_DNA"/>
</dbReference>
<accession>A0AAD4X7G6</accession>
<evidence type="ECO:0000313" key="2">
    <source>
        <dbReference type="Proteomes" id="UP001202328"/>
    </source>
</evidence>
<protein>
    <submittedName>
        <fullName evidence="1">Uncharacterized protein</fullName>
    </submittedName>
</protein>
<gene>
    <name evidence="1" type="ORF">MKW98_020076</name>
</gene>
<proteinExistence type="predicted"/>